<dbReference type="InterPro" id="IPR002656">
    <property type="entry name" value="Acyl_transf_3_dom"/>
</dbReference>
<feature type="transmembrane region" description="Helical" evidence="1">
    <location>
        <begin position="264"/>
        <end position="282"/>
    </location>
</feature>
<name>A0AA94ITT2_9BACT</name>
<feature type="transmembrane region" description="Helical" evidence="1">
    <location>
        <begin position="150"/>
        <end position="168"/>
    </location>
</feature>
<accession>A0AA94ITT2</accession>
<evidence type="ECO:0000256" key="1">
    <source>
        <dbReference type="SAM" id="Phobius"/>
    </source>
</evidence>
<organism evidence="3 4">
    <name type="scientific">Prevotella jejuni</name>
    <dbReference type="NCBI Taxonomy" id="1177574"/>
    <lineage>
        <taxon>Bacteria</taxon>
        <taxon>Pseudomonadati</taxon>
        <taxon>Bacteroidota</taxon>
        <taxon>Bacteroidia</taxon>
        <taxon>Bacteroidales</taxon>
        <taxon>Prevotellaceae</taxon>
        <taxon>Prevotella</taxon>
    </lineage>
</organism>
<evidence type="ECO:0000313" key="4">
    <source>
        <dbReference type="Proteomes" id="UP000198427"/>
    </source>
</evidence>
<gene>
    <name evidence="3" type="ORF">SAMN06265364_11250</name>
</gene>
<feature type="transmembrane region" description="Helical" evidence="1">
    <location>
        <begin position="302"/>
        <end position="322"/>
    </location>
</feature>
<dbReference type="EMBL" id="FZNZ01000012">
    <property type="protein sequence ID" value="SNR81676.1"/>
    <property type="molecule type" value="Genomic_DNA"/>
</dbReference>
<feature type="transmembrane region" description="Helical" evidence="1">
    <location>
        <begin position="44"/>
        <end position="67"/>
    </location>
</feature>
<reference evidence="3 4" key="1">
    <citation type="submission" date="2017-06" db="EMBL/GenBank/DDBJ databases">
        <authorList>
            <person name="Varghese N."/>
            <person name="Submissions S."/>
        </authorList>
    </citation>
    <scope>NUCLEOTIDE SEQUENCE [LARGE SCALE GENOMIC DNA]</scope>
    <source>
        <strain evidence="3 4">DSM 26989</strain>
    </source>
</reference>
<keyword evidence="4" id="KW-1185">Reference proteome</keyword>
<keyword evidence="1" id="KW-1133">Transmembrane helix</keyword>
<protein>
    <submittedName>
        <fullName evidence="3">Surface polysaccharide O-acyltransferase, integral membrane enzyme</fullName>
    </submittedName>
</protein>
<comment type="caution">
    <text evidence="3">The sequence shown here is derived from an EMBL/GenBank/DDBJ whole genome shotgun (WGS) entry which is preliminary data.</text>
</comment>
<feature type="transmembrane region" description="Helical" evidence="1">
    <location>
        <begin position="114"/>
        <end position="138"/>
    </location>
</feature>
<feature type="transmembrane region" description="Helical" evidence="1">
    <location>
        <begin position="79"/>
        <end position="102"/>
    </location>
</feature>
<dbReference type="AlphaFoldDB" id="A0AA94ITT2"/>
<feature type="domain" description="Acyltransferase 3" evidence="2">
    <location>
        <begin position="9"/>
        <end position="320"/>
    </location>
</feature>
<feature type="transmembrane region" description="Helical" evidence="1">
    <location>
        <begin position="12"/>
        <end position="32"/>
    </location>
</feature>
<dbReference type="Proteomes" id="UP000198427">
    <property type="component" value="Unassembled WGS sequence"/>
</dbReference>
<keyword evidence="1" id="KW-0472">Membrane</keyword>
<evidence type="ECO:0000313" key="3">
    <source>
        <dbReference type="EMBL" id="SNR81676.1"/>
    </source>
</evidence>
<dbReference type="RefSeq" id="WP_089366101.1">
    <property type="nucleotide sequence ID" value="NZ_FZNZ01000012.1"/>
</dbReference>
<feature type="transmembrane region" description="Helical" evidence="1">
    <location>
        <begin position="237"/>
        <end position="255"/>
    </location>
</feature>
<proteinExistence type="predicted"/>
<dbReference type="GO" id="GO:0016747">
    <property type="term" value="F:acyltransferase activity, transferring groups other than amino-acyl groups"/>
    <property type="evidence" value="ECO:0007669"/>
    <property type="project" value="InterPro"/>
</dbReference>
<feature type="transmembrane region" description="Helical" evidence="1">
    <location>
        <begin position="174"/>
        <end position="193"/>
    </location>
</feature>
<sequence>MQNNNRLSNIELLRLVSMFLVMFFHVTDAISQKNNIAENSIDDIMLATFSSLSIICVDIFILISGYFGITFKMKGVIKLFFQIFFLSLLIYGILCIIGYATFNIKDIWHCTFGIFSMYWFVWAYILLYIFAPILNIFVENSTKKEMSTFLMSYYIFALYVYCTLKVDIVFYKGFHTLAFIGLYLLGRYIKIYTPKWSTYSWKKDIGIYFISAFTSFLLIVVMKNVSNSPELISQKCGNYISPTTLVSSVFFFLAFTKFNLKSKFINYCASSAFAVYILHQQFDAKAIFYNSIGLFYSSVPIYIFYPMIILGLVLLFMVFIVIDKVRIYAYNLISR</sequence>
<feature type="transmembrane region" description="Helical" evidence="1">
    <location>
        <begin position="205"/>
        <end position="225"/>
    </location>
</feature>
<dbReference type="Pfam" id="PF01757">
    <property type="entry name" value="Acyl_transf_3"/>
    <property type="match status" value="1"/>
</dbReference>
<evidence type="ECO:0000259" key="2">
    <source>
        <dbReference type="Pfam" id="PF01757"/>
    </source>
</evidence>
<keyword evidence="1" id="KW-0812">Transmembrane</keyword>